<dbReference type="Pfam" id="PF02737">
    <property type="entry name" value="3HCDH_N"/>
    <property type="match status" value="1"/>
</dbReference>
<dbReference type="Proteomes" id="UP000546917">
    <property type="component" value="Unassembled WGS sequence"/>
</dbReference>
<evidence type="ECO:0000313" key="5">
    <source>
        <dbReference type="EMBL" id="ARD84658.1"/>
    </source>
</evidence>
<keyword evidence="1 6" id="KW-0560">Oxidoreductase</keyword>
<dbReference type="STRING" id="74969.FAD_0754"/>
<dbReference type="GO" id="GO:0003857">
    <property type="term" value="F:(3S)-3-hydroxyacyl-CoA dehydrogenase (NAD+) activity"/>
    <property type="evidence" value="ECO:0007669"/>
    <property type="project" value="UniProtKB-EC"/>
</dbReference>
<dbReference type="InterPro" id="IPR008927">
    <property type="entry name" value="6-PGluconate_DH-like_C_sf"/>
</dbReference>
<feature type="site" description="Important for catalytic activity" evidence="2">
    <location>
        <position position="142"/>
    </location>
</feature>
<dbReference type="InterPro" id="IPR036291">
    <property type="entry name" value="NAD(P)-bd_dom_sf"/>
</dbReference>
<feature type="domain" description="3-hydroxyacyl-CoA dehydrogenase C-terminal" evidence="3">
    <location>
        <begin position="188"/>
        <end position="279"/>
    </location>
</feature>
<dbReference type="KEGG" id="fai:FAD_0754"/>
<evidence type="ECO:0000259" key="4">
    <source>
        <dbReference type="Pfam" id="PF02737"/>
    </source>
</evidence>
<organism evidence="5 7">
    <name type="scientific">Ferroplasma acidiphilum</name>
    <dbReference type="NCBI Taxonomy" id="74969"/>
    <lineage>
        <taxon>Archaea</taxon>
        <taxon>Methanobacteriati</taxon>
        <taxon>Thermoplasmatota</taxon>
        <taxon>Thermoplasmata</taxon>
        <taxon>Thermoplasmatales</taxon>
        <taxon>Ferroplasmaceae</taxon>
        <taxon>Ferroplasma</taxon>
    </lineage>
</organism>
<evidence type="ECO:0000313" key="8">
    <source>
        <dbReference type="Proteomes" id="UP000546917"/>
    </source>
</evidence>
<dbReference type="InterPro" id="IPR006108">
    <property type="entry name" value="3HC_DH_C"/>
</dbReference>
<evidence type="ECO:0000259" key="3">
    <source>
        <dbReference type="Pfam" id="PF00725"/>
    </source>
</evidence>
<dbReference type="EC" id="1.1.1.35" evidence="6"/>
<dbReference type="SUPFAM" id="SSF48179">
    <property type="entry name" value="6-phosphogluconate dehydrogenase C-terminal domain-like"/>
    <property type="match status" value="1"/>
</dbReference>
<dbReference type="AlphaFoldDB" id="A0A1V0N3E0"/>
<evidence type="ECO:0000313" key="6">
    <source>
        <dbReference type="EMBL" id="NOL60545.1"/>
    </source>
</evidence>
<dbReference type="EMBL" id="JABGBP010000242">
    <property type="protein sequence ID" value="NOL60545.1"/>
    <property type="molecule type" value="Genomic_DNA"/>
</dbReference>
<evidence type="ECO:0000256" key="1">
    <source>
        <dbReference type="ARBA" id="ARBA00023002"/>
    </source>
</evidence>
<dbReference type="InterPro" id="IPR006176">
    <property type="entry name" value="3-OHacyl-CoA_DH_NAD-bd"/>
</dbReference>
<proteinExistence type="predicted"/>
<reference evidence="5 7" key="1">
    <citation type="submission" date="2011-10" db="EMBL/GenBank/DDBJ databases">
        <title>Metabolic and evolutionary patterns in the extreme acidophile Ferroplasma acidiphilum.</title>
        <authorList>
            <person name="Golyshina O.V."/>
            <person name="Kozyavkin S.A."/>
            <person name="Tatusov R.L."/>
            <person name="Slesarev A.I."/>
            <person name="Golyshin P.N."/>
        </authorList>
    </citation>
    <scope>NUCLEOTIDE SEQUENCE [LARGE SCALE GENOMIC DNA]</scope>
    <source>
        <strain evidence="5">Berkeley</strain>
        <strain evidence="7">Y</strain>
    </source>
</reference>
<gene>
    <name evidence="5" type="ORF">FAD_0754</name>
    <name evidence="6" type="ORF">HLB00_06830</name>
</gene>
<dbReference type="Gene3D" id="1.10.1040.10">
    <property type="entry name" value="N-(1-d-carboxylethyl)-l-norvaline Dehydrogenase, domain 2"/>
    <property type="match status" value="1"/>
</dbReference>
<dbReference type="GeneID" id="31676257"/>
<accession>A0A1V0N3E0</accession>
<dbReference type="Gene3D" id="3.40.50.720">
    <property type="entry name" value="NAD(P)-binding Rossmann-like Domain"/>
    <property type="match status" value="1"/>
</dbReference>
<dbReference type="GO" id="GO:0070403">
    <property type="term" value="F:NAD+ binding"/>
    <property type="evidence" value="ECO:0007669"/>
    <property type="project" value="InterPro"/>
</dbReference>
<dbReference type="Pfam" id="PF00725">
    <property type="entry name" value="3HCDH"/>
    <property type="match status" value="1"/>
</dbReference>
<protein>
    <submittedName>
        <fullName evidence="5">3-hydroxyacyl-CoA dehydrogenase</fullName>
        <ecNumber evidence="6">1.1.1.35</ecNumber>
    </submittedName>
</protein>
<sequence length="289" mass="32343">MAKKVAVIGSGIMGQGIAQVFMRNGMDTLLIDINDRILENAKNSIADGKFGLSRLVDRGTITEDQKAEYMKNLSVSTDYGMLNDREFAIEAVPEIMPLKLKVMESIEKNIPEKSVIASNTSGIMISEIGMNIKDKSRLIGMHWFNPAPVMKLIEVVKTRFTSDNTVNMILDMARSMGKEPVVVNDYPGFFTTNFVHSWLVESLRLYEKGIAGKEDIDKMVKLGFGFPMGPFELMDTIGLDTMKEIGDYLYSETGDMRMLPPPILKEMVYAGYKGSKKVKMDSKGGWYDL</sequence>
<reference evidence="6 8" key="2">
    <citation type="submission" date="2020-05" db="EMBL/GenBank/DDBJ databases">
        <authorList>
            <person name="Zhang R."/>
        </authorList>
    </citation>
    <scope>NUCLEOTIDE SEQUENCE [LARGE SCALE GENOMIC DNA]</scope>
    <source>
        <strain evidence="6 8">DSM 28986</strain>
    </source>
</reference>
<dbReference type="InterPro" id="IPR022694">
    <property type="entry name" value="3-OHacyl-CoA_DH"/>
</dbReference>
<evidence type="ECO:0000313" key="7">
    <source>
        <dbReference type="Proteomes" id="UP000192050"/>
    </source>
</evidence>
<feature type="domain" description="3-hydroxyacyl-CoA dehydrogenase NAD binding" evidence="4">
    <location>
        <begin position="4"/>
        <end position="185"/>
    </location>
</feature>
<dbReference type="OrthoDB" id="51300at2157"/>
<dbReference type="EMBL" id="CP015363">
    <property type="protein sequence ID" value="ARD84658.1"/>
    <property type="molecule type" value="Genomic_DNA"/>
</dbReference>
<keyword evidence="7" id="KW-1185">Reference proteome</keyword>
<dbReference type="GO" id="GO:0006631">
    <property type="term" value="P:fatty acid metabolic process"/>
    <property type="evidence" value="ECO:0007669"/>
    <property type="project" value="InterPro"/>
</dbReference>
<dbReference type="InterPro" id="IPR013328">
    <property type="entry name" value="6PGD_dom2"/>
</dbReference>
<dbReference type="SUPFAM" id="SSF51735">
    <property type="entry name" value="NAD(P)-binding Rossmann-fold domains"/>
    <property type="match status" value="1"/>
</dbReference>
<name>A0A1V0N3E0_9ARCH</name>
<evidence type="ECO:0000256" key="2">
    <source>
        <dbReference type="PIRSR" id="PIRSR000105-1"/>
    </source>
</evidence>
<dbReference type="PANTHER" id="PTHR48075">
    <property type="entry name" value="3-HYDROXYACYL-COA DEHYDROGENASE FAMILY PROTEIN"/>
    <property type="match status" value="1"/>
</dbReference>
<dbReference type="Proteomes" id="UP000192050">
    <property type="component" value="Chromosome"/>
</dbReference>
<dbReference type="FunFam" id="3.40.50.720:FF:000009">
    <property type="entry name" value="Fatty oxidation complex, alpha subunit"/>
    <property type="match status" value="1"/>
</dbReference>
<dbReference type="RefSeq" id="WP_081141918.1">
    <property type="nucleotide sequence ID" value="NZ_CP015363.1"/>
</dbReference>
<dbReference type="PIRSF" id="PIRSF000105">
    <property type="entry name" value="HCDH"/>
    <property type="match status" value="1"/>
</dbReference>
<dbReference type="PANTHER" id="PTHR48075:SF5">
    <property type="entry name" value="3-HYDROXYBUTYRYL-COA DEHYDROGENASE"/>
    <property type="match status" value="1"/>
</dbReference>